<proteinExistence type="predicted"/>
<accession>A0A833SJ31</accession>
<dbReference type="CDD" id="cd09272">
    <property type="entry name" value="RNase_HI_RT_Ty1"/>
    <property type="match status" value="1"/>
</dbReference>
<protein>
    <submittedName>
        <fullName evidence="1">Uncharacterized protein</fullName>
    </submittedName>
</protein>
<comment type="caution">
    <text evidence="1">The sequence shown here is derived from an EMBL/GenBank/DDBJ whole genome shotgun (WGS) entry which is preliminary data.</text>
</comment>
<evidence type="ECO:0000313" key="1">
    <source>
        <dbReference type="EMBL" id="KAF4032529.1"/>
    </source>
</evidence>
<reference evidence="1" key="1">
    <citation type="submission" date="2020-04" db="EMBL/GenBank/DDBJ databases">
        <title>Hybrid Assembly of Korean Phytophthora infestans isolates.</title>
        <authorList>
            <person name="Prokchorchik M."/>
            <person name="Lee Y."/>
            <person name="Seo J."/>
            <person name="Cho J.-H."/>
            <person name="Park Y.-E."/>
            <person name="Jang D.-C."/>
            <person name="Im J.-S."/>
            <person name="Choi J.-G."/>
            <person name="Park H.-J."/>
            <person name="Lee G.-B."/>
            <person name="Lee Y.-G."/>
            <person name="Hong S.-Y."/>
            <person name="Cho K."/>
            <person name="Sohn K.H."/>
        </authorList>
    </citation>
    <scope>NUCLEOTIDE SEQUENCE</scope>
    <source>
        <strain evidence="1">KR_1_A1</strain>
    </source>
</reference>
<evidence type="ECO:0000313" key="2">
    <source>
        <dbReference type="Proteomes" id="UP000602510"/>
    </source>
</evidence>
<gene>
    <name evidence="1" type="ORF">GN244_ATG15596</name>
</gene>
<keyword evidence="2" id="KW-1185">Reference proteome</keyword>
<dbReference type="AlphaFoldDB" id="A0A833SJ31"/>
<name>A0A833SJ31_PHYIN</name>
<sequence length="113" mass="12502">MKFDILAESTCEAELIATNTGAHDAIWLGQLVDELKLPRTGILLYCDSSTDETRRKAPSHQAKDLKIREYVSKNGMTAKPVATTDSVADMLTKPLNVEPLRHHRARLGVCAIE</sequence>
<organism evidence="1 2">
    <name type="scientific">Phytophthora infestans</name>
    <name type="common">Potato late blight agent</name>
    <name type="synonym">Botrytis infestans</name>
    <dbReference type="NCBI Taxonomy" id="4787"/>
    <lineage>
        <taxon>Eukaryota</taxon>
        <taxon>Sar</taxon>
        <taxon>Stramenopiles</taxon>
        <taxon>Oomycota</taxon>
        <taxon>Peronosporomycetes</taxon>
        <taxon>Peronosporales</taxon>
        <taxon>Peronosporaceae</taxon>
        <taxon>Phytophthora</taxon>
    </lineage>
</organism>
<dbReference type="EMBL" id="WSZM01000481">
    <property type="protein sequence ID" value="KAF4032529.1"/>
    <property type="molecule type" value="Genomic_DNA"/>
</dbReference>
<dbReference type="Proteomes" id="UP000602510">
    <property type="component" value="Unassembled WGS sequence"/>
</dbReference>